<dbReference type="RefSeq" id="WP_048100935.1">
    <property type="nucleotide sequence ID" value="NZ_JBBYJF010000023.1"/>
</dbReference>
<feature type="domain" description="4Fe-4S ferredoxin-type" evidence="6">
    <location>
        <begin position="53"/>
        <end position="82"/>
    </location>
</feature>
<proteinExistence type="predicted"/>
<dbReference type="GO" id="GO:0016020">
    <property type="term" value="C:membrane"/>
    <property type="evidence" value="ECO:0007669"/>
    <property type="project" value="InterPro"/>
</dbReference>
<dbReference type="PANTHER" id="PTHR10849">
    <property type="entry name" value="NADH DEHYDROGENASE UBIQUINONE IRON-SULFUR PROTEIN 8, MITOCHONDRIAL"/>
    <property type="match status" value="1"/>
</dbReference>
<dbReference type="InterPro" id="IPR017896">
    <property type="entry name" value="4Fe4S_Fe-S-bd"/>
</dbReference>
<reference evidence="8 9" key="2">
    <citation type="submission" date="2015-09" db="EMBL/GenBank/DDBJ databases">
        <title>Heavy metals and arsenic resistance mechanisms in polyextremophilic archaea of the family Ferroplasmaceae.</title>
        <authorList>
            <person name="Bulaev A.G."/>
            <person name="Kanygina A.V."/>
        </authorList>
    </citation>
    <scope>NUCLEOTIDE SEQUENCE [LARGE SCALE GENOMIC DNA]</scope>
    <source>
        <strain evidence="8 9">VT</strain>
    </source>
</reference>
<dbReference type="GeneID" id="84221545"/>
<evidence type="ECO:0000256" key="1">
    <source>
        <dbReference type="ARBA" id="ARBA00022485"/>
    </source>
</evidence>
<evidence type="ECO:0000256" key="5">
    <source>
        <dbReference type="ARBA" id="ARBA00023014"/>
    </source>
</evidence>
<keyword evidence="9" id="KW-1185">Reference proteome</keyword>
<comment type="caution">
    <text evidence="8">The sequence shown here is derived from an EMBL/GenBank/DDBJ whole genome shotgun (WGS) entry which is preliminary data.</text>
</comment>
<keyword evidence="4" id="KW-0408">Iron</keyword>
<keyword evidence="1" id="KW-0004">4Fe-4S</keyword>
<evidence type="ECO:0000313" key="9">
    <source>
        <dbReference type="Proteomes" id="UP000050320"/>
    </source>
</evidence>
<sequence length="167" mass="19277">MVATVKEVKIPKKPIPVIGSLQTMYNIGRFMFKKPVTVQYPEDKGEIPERFRFRIFLSPEACIGCTLCEQVCPNHSIKMEVWKIDEEAKPKGDVVIETARGARENLQNKRHIYPDVNFGTCTVCRNCEEICPTDAIYLTHQFEDARTRNSFTYSPKELTMQEDEVIK</sequence>
<dbReference type="GO" id="GO:0009060">
    <property type="term" value="P:aerobic respiration"/>
    <property type="evidence" value="ECO:0007669"/>
    <property type="project" value="TreeGrafter"/>
</dbReference>
<dbReference type="PROSITE" id="PS51379">
    <property type="entry name" value="4FE4S_FER_2"/>
    <property type="match status" value="2"/>
</dbReference>
<dbReference type="OrthoDB" id="23478at2157"/>
<keyword evidence="2" id="KW-0479">Metal-binding</keyword>
<feature type="domain" description="4Fe-4S ferredoxin-type" evidence="6">
    <location>
        <begin position="112"/>
        <end position="141"/>
    </location>
</feature>
<dbReference type="Pfam" id="PF12838">
    <property type="entry name" value="Fer4_7"/>
    <property type="match status" value="1"/>
</dbReference>
<reference evidence="7 10" key="1">
    <citation type="submission" date="2015-09" db="EMBL/GenBank/DDBJ databases">
        <title>Draft genome sequence of Acidiplasma aeolicum DSM 18409.</title>
        <authorList>
            <person name="Hemp J."/>
        </authorList>
    </citation>
    <scope>NUCLEOTIDE SEQUENCE [LARGE SCALE GENOMIC DNA]</scope>
    <source>
        <strain evidence="7 10">V</strain>
    </source>
</reference>
<dbReference type="GO" id="GO:0051539">
    <property type="term" value="F:4 iron, 4 sulfur cluster binding"/>
    <property type="evidence" value="ECO:0007669"/>
    <property type="project" value="UniProtKB-KW"/>
</dbReference>
<evidence type="ECO:0000313" key="10">
    <source>
        <dbReference type="Proteomes" id="UP000050515"/>
    </source>
</evidence>
<gene>
    <name evidence="8" type="ORF">AOG54_01315</name>
    <name evidence="7" type="ORF">SE19_07660</name>
</gene>
<dbReference type="EMBL" id="LJCQ01000340">
    <property type="protein sequence ID" value="KPV45953.1"/>
    <property type="molecule type" value="Genomic_DNA"/>
</dbReference>
<dbReference type="GO" id="GO:0003954">
    <property type="term" value="F:NADH dehydrogenase activity"/>
    <property type="evidence" value="ECO:0007669"/>
    <property type="project" value="TreeGrafter"/>
</dbReference>
<dbReference type="Proteomes" id="UP000050515">
    <property type="component" value="Unassembled WGS sequence"/>
</dbReference>
<dbReference type="Proteomes" id="UP000050320">
    <property type="component" value="Unassembled WGS sequence"/>
</dbReference>
<protein>
    <submittedName>
        <fullName evidence="8">NADH dehydrogenase</fullName>
    </submittedName>
</protein>
<dbReference type="InterPro" id="IPR010226">
    <property type="entry name" value="NADH_quinone_OxRdtase_chainI"/>
</dbReference>
<dbReference type="PATRIC" id="fig|507754.4.peg.754"/>
<dbReference type="NCBIfam" id="NF004545">
    <property type="entry name" value="PRK05888.3-1"/>
    <property type="match status" value="1"/>
</dbReference>
<evidence type="ECO:0000256" key="4">
    <source>
        <dbReference type="ARBA" id="ARBA00023004"/>
    </source>
</evidence>
<keyword evidence="5" id="KW-0411">Iron-sulfur</keyword>
<evidence type="ECO:0000313" key="8">
    <source>
        <dbReference type="EMBL" id="KQB34154.1"/>
    </source>
</evidence>
<dbReference type="NCBIfam" id="TIGR01971">
    <property type="entry name" value="NuoI"/>
    <property type="match status" value="1"/>
</dbReference>
<dbReference type="GO" id="GO:0046872">
    <property type="term" value="F:metal ion binding"/>
    <property type="evidence" value="ECO:0007669"/>
    <property type="project" value="UniProtKB-KW"/>
</dbReference>
<dbReference type="InterPro" id="IPR017900">
    <property type="entry name" value="4Fe4S_Fe_S_CS"/>
</dbReference>
<accession>A0A0Q0VS77</accession>
<dbReference type="PANTHER" id="PTHR10849:SF35">
    <property type="entry name" value="FORMATE HYDROGENLYASE SUBUNIT 6-RELATED"/>
    <property type="match status" value="1"/>
</dbReference>
<dbReference type="AlphaFoldDB" id="A0A0Q0VS77"/>
<dbReference type="SUPFAM" id="SSF46548">
    <property type="entry name" value="alpha-helical ferredoxin"/>
    <property type="match status" value="1"/>
</dbReference>
<dbReference type="Gene3D" id="3.30.70.3270">
    <property type="match status" value="1"/>
</dbReference>
<dbReference type="PROSITE" id="PS00198">
    <property type="entry name" value="4FE4S_FER_1"/>
    <property type="match status" value="2"/>
</dbReference>
<organism evidence="8 9">
    <name type="scientific">Acidiplasma aeolicum</name>
    <dbReference type="NCBI Taxonomy" id="507754"/>
    <lineage>
        <taxon>Archaea</taxon>
        <taxon>Methanobacteriati</taxon>
        <taxon>Thermoplasmatota</taxon>
        <taxon>Thermoplasmata</taxon>
        <taxon>Thermoplasmatales</taxon>
        <taxon>Ferroplasmaceae</taxon>
        <taxon>Acidiplasma</taxon>
    </lineage>
</organism>
<evidence type="ECO:0000256" key="2">
    <source>
        <dbReference type="ARBA" id="ARBA00022723"/>
    </source>
</evidence>
<evidence type="ECO:0000259" key="6">
    <source>
        <dbReference type="PROSITE" id="PS51379"/>
    </source>
</evidence>
<evidence type="ECO:0000256" key="3">
    <source>
        <dbReference type="ARBA" id="ARBA00022737"/>
    </source>
</evidence>
<dbReference type="EMBL" id="LKBG01000253">
    <property type="protein sequence ID" value="KQB34154.1"/>
    <property type="molecule type" value="Genomic_DNA"/>
</dbReference>
<keyword evidence="3" id="KW-0677">Repeat</keyword>
<evidence type="ECO:0000313" key="7">
    <source>
        <dbReference type="EMBL" id="KPV45953.1"/>
    </source>
</evidence>
<name>A0A0Q0VS77_9ARCH</name>